<dbReference type="InterPro" id="IPR032675">
    <property type="entry name" value="LRR_dom_sf"/>
</dbReference>
<dbReference type="Gene3D" id="3.80.10.10">
    <property type="entry name" value="Ribonuclease Inhibitor"/>
    <property type="match status" value="1"/>
</dbReference>
<sequence>MERHLHGVLYVFIITFSLIHFVQTQDQKGFITLDCGLSPDGSPYTDPSTGLTFTSDASFVESGKNGRVDKDSERNFEKAFVTLRYFPEGQRNCYNVEATQGTKYLIRASFFYGNYDGLQTLPNFDLFLGPNKWTTVNLNATVPGGQYREIIHMSKLSSLQICLVKTGTTTPMISTLELRPLRSNIYISDTGSSLQFLSRTYLKGSGSILRYPDDVYDRRWFPLVKKDWNLITTTLNVNTSNGFDPPQGAMASAATYVNDNGTWDIPWNMEDSTTRFHIYLHFAEIQTLLANETREFSVLLNGNEFSKPFSPKMLGIVTMITQPESTLRCESGACLLQLVKTTKSTLPPLLNAMEIFTVVELPQPETNQDEVVAINKIQSAYGLSRVSWQGDPCVPREFLWAGLNCNNTDTSTPPTITSLNLSSSGLTDIIMPAIQNLTNLQELDLSNNSLNGDVPEFLADMKSLFIINLSGNNLSGQVPQKLLQKKGLKLNFEGNPNLNCTESSCVNKPRESGHPKKSIIVPVVASVASMVIIGSALVTFFVLKRKKSSNNRGIHNKFINFHVYSVTLHIKQKKIILIFCAAEKGRRTPRPEPPKITKKKRFSYAEVTEMTNNFERILGRGGFGMVYHGYVNGTEQVAVKVVSQGSDQGHKQFKAEVDLLLRVHHKNLVGLVGYCEKGKDLVLVYEYMSNGDLKELLSGKHHSSVLRWGTRLKIAVDAAQGLEYLYKGCRPPIVHRDVKTANILLDEHFQAKIADFGLSKSFPNDGESHVSTVVAGTLGYLDPEYYNTNWLTEKSDVYSFGVVLLEIITNLPLIDQRRETPYIAEWVELMVTKGDIKSIIDPRLKDDYHSDSVWKFVELAMACVNSSSASRPTMSQVVIELIECLTLENSRGGTSCDMESRGSREVTMTFGTEVNPTAR</sequence>
<keyword evidence="15" id="KW-0675">Receptor</keyword>
<dbReference type="SUPFAM" id="SSF52058">
    <property type="entry name" value="L domain-like"/>
    <property type="match status" value="1"/>
</dbReference>
<keyword evidence="7 19" id="KW-0812">Transmembrane</keyword>
<evidence type="ECO:0000256" key="13">
    <source>
        <dbReference type="ARBA" id="ARBA00022989"/>
    </source>
</evidence>
<evidence type="ECO:0000256" key="19">
    <source>
        <dbReference type="SAM" id="Phobius"/>
    </source>
</evidence>
<keyword evidence="14 19" id="KW-0472">Membrane</keyword>
<dbReference type="PROSITE" id="PS00108">
    <property type="entry name" value="PROTEIN_KINASE_ST"/>
    <property type="match status" value="1"/>
</dbReference>
<evidence type="ECO:0000256" key="2">
    <source>
        <dbReference type="ARBA" id="ARBA00012513"/>
    </source>
</evidence>
<name>A0A8S9Q4C0_BRACR</name>
<keyword evidence="3" id="KW-0723">Serine/threonine-protein kinase</keyword>
<keyword evidence="11" id="KW-0418">Kinase</keyword>
<evidence type="ECO:0000256" key="17">
    <source>
        <dbReference type="ARBA" id="ARBA00048679"/>
    </source>
</evidence>
<evidence type="ECO:0000256" key="16">
    <source>
        <dbReference type="ARBA" id="ARBA00047899"/>
    </source>
</evidence>
<evidence type="ECO:0000256" key="6">
    <source>
        <dbReference type="ARBA" id="ARBA00022679"/>
    </source>
</evidence>
<dbReference type="PANTHER" id="PTHR45631:SF48">
    <property type="entry name" value="LEUCINE-RICH REPEAT PROTEIN KINASE FAMILY PROTEIN"/>
    <property type="match status" value="1"/>
</dbReference>
<evidence type="ECO:0000256" key="4">
    <source>
        <dbReference type="ARBA" id="ARBA00022553"/>
    </source>
</evidence>
<dbReference type="InterPro" id="IPR001245">
    <property type="entry name" value="Ser-Thr/Tyr_kinase_cat_dom"/>
</dbReference>
<evidence type="ECO:0000256" key="11">
    <source>
        <dbReference type="ARBA" id="ARBA00022777"/>
    </source>
</evidence>
<dbReference type="PROSITE" id="PS00107">
    <property type="entry name" value="PROTEIN_KINASE_ATP"/>
    <property type="match status" value="1"/>
</dbReference>
<protein>
    <recommendedName>
        <fullName evidence="2">non-specific serine/threonine protein kinase</fullName>
        <ecNumber evidence="2">2.7.11.1</ecNumber>
    </recommendedName>
</protein>
<evidence type="ECO:0000256" key="12">
    <source>
        <dbReference type="ARBA" id="ARBA00022840"/>
    </source>
</evidence>
<dbReference type="EC" id="2.7.11.1" evidence="2"/>
<evidence type="ECO:0000256" key="9">
    <source>
        <dbReference type="ARBA" id="ARBA00022737"/>
    </source>
</evidence>
<feature type="transmembrane region" description="Helical" evidence="19">
    <location>
        <begin position="519"/>
        <end position="543"/>
    </location>
</feature>
<dbReference type="Proteomes" id="UP000712600">
    <property type="component" value="Unassembled WGS sequence"/>
</dbReference>
<comment type="catalytic activity">
    <reaction evidence="16">
        <text>L-threonyl-[protein] + ATP = O-phospho-L-threonyl-[protein] + ADP + H(+)</text>
        <dbReference type="Rhea" id="RHEA:46608"/>
        <dbReference type="Rhea" id="RHEA-COMP:11060"/>
        <dbReference type="Rhea" id="RHEA-COMP:11605"/>
        <dbReference type="ChEBI" id="CHEBI:15378"/>
        <dbReference type="ChEBI" id="CHEBI:30013"/>
        <dbReference type="ChEBI" id="CHEBI:30616"/>
        <dbReference type="ChEBI" id="CHEBI:61977"/>
        <dbReference type="ChEBI" id="CHEBI:456216"/>
        <dbReference type="EC" id="2.7.11.1"/>
    </reaction>
</comment>
<accession>A0A8S9Q4C0</accession>
<dbReference type="Gene3D" id="3.30.200.20">
    <property type="entry name" value="Phosphorylase Kinase, domain 1"/>
    <property type="match status" value="1"/>
</dbReference>
<dbReference type="InterPro" id="IPR017441">
    <property type="entry name" value="Protein_kinase_ATP_BS"/>
</dbReference>
<evidence type="ECO:0000256" key="5">
    <source>
        <dbReference type="ARBA" id="ARBA00022614"/>
    </source>
</evidence>
<feature type="chain" id="PRO_5035935463" description="non-specific serine/threonine protein kinase" evidence="20">
    <location>
        <begin position="25"/>
        <end position="919"/>
    </location>
</feature>
<keyword evidence="6" id="KW-0808">Transferase</keyword>
<dbReference type="CDD" id="cd14066">
    <property type="entry name" value="STKc_IRAK"/>
    <property type="match status" value="1"/>
</dbReference>
<keyword evidence="5" id="KW-0433">Leucine-rich repeat</keyword>
<proteinExistence type="predicted"/>
<dbReference type="Pfam" id="PF13855">
    <property type="entry name" value="LRR_8"/>
    <property type="match status" value="1"/>
</dbReference>
<dbReference type="GO" id="GO:0005524">
    <property type="term" value="F:ATP binding"/>
    <property type="evidence" value="ECO:0007669"/>
    <property type="project" value="UniProtKB-UniRule"/>
</dbReference>
<evidence type="ECO:0000259" key="21">
    <source>
        <dbReference type="PROSITE" id="PS50011"/>
    </source>
</evidence>
<reference evidence="22" key="1">
    <citation type="submission" date="2019-12" db="EMBL/GenBank/DDBJ databases">
        <title>Genome sequencing and annotation of Brassica cretica.</title>
        <authorList>
            <person name="Studholme D.J."/>
            <person name="Sarris P."/>
        </authorList>
    </citation>
    <scope>NUCLEOTIDE SEQUENCE</scope>
    <source>
        <strain evidence="22">PFS-109/04</strain>
        <tissue evidence="22">Leaf</tissue>
    </source>
</reference>
<keyword evidence="10 18" id="KW-0547">Nucleotide-binding</keyword>
<evidence type="ECO:0000256" key="20">
    <source>
        <dbReference type="SAM" id="SignalP"/>
    </source>
</evidence>
<dbReference type="GO" id="GO:0016020">
    <property type="term" value="C:membrane"/>
    <property type="evidence" value="ECO:0007669"/>
    <property type="project" value="UniProtKB-SubCell"/>
</dbReference>
<evidence type="ECO:0000256" key="10">
    <source>
        <dbReference type="ARBA" id="ARBA00022741"/>
    </source>
</evidence>
<evidence type="ECO:0000256" key="8">
    <source>
        <dbReference type="ARBA" id="ARBA00022729"/>
    </source>
</evidence>
<keyword evidence="8 20" id="KW-0732">Signal</keyword>
<evidence type="ECO:0000256" key="18">
    <source>
        <dbReference type="PROSITE-ProRule" id="PRU10141"/>
    </source>
</evidence>
<dbReference type="InterPro" id="IPR000719">
    <property type="entry name" value="Prot_kinase_dom"/>
</dbReference>
<evidence type="ECO:0000256" key="1">
    <source>
        <dbReference type="ARBA" id="ARBA00004167"/>
    </source>
</evidence>
<feature type="domain" description="Protein kinase" evidence="21">
    <location>
        <begin position="612"/>
        <end position="882"/>
    </location>
</feature>
<dbReference type="FunFam" id="3.30.200.20:FF:000394">
    <property type="entry name" value="Leucine-rich repeat receptor-like protein kinase"/>
    <property type="match status" value="1"/>
</dbReference>
<dbReference type="SMART" id="SM00220">
    <property type="entry name" value="S_TKc"/>
    <property type="match status" value="1"/>
</dbReference>
<dbReference type="InterPro" id="IPR001611">
    <property type="entry name" value="Leu-rich_rpt"/>
</dbReference>
<dbReference type="PANTHER" id="PTHR45631">
    <property type="entry name" value="OS07G0107800 PROTEIN-RELATED"/>
    <property type="match status" value="1"/>
</dbReference>
<evidence type="ECO:0000256" key="14">
    <source>
        <dbReference type="ARBA" id="ARBA00023136"/>
    </source>
</evidence>
<dbReference type="InterPro" id="IPR008271">
    <property type="entry name" value="Ser/Thr_kinase_AS"/>
</dbReference>
<comment type="catalytic activity">
    <reaction evidence="17">
        <text>L-seryl-[protein] + ATP = O-phospho-L-seryl-[protein] + ADP + H(+)</text>
        <dbReference type="Rhea" id="RHEA:17989"/>
        <dbReference type="Rhea" id="RHEA-COMP:9863"/>
        <dbReference type="Rhea" id="RHEA-COMP:11604"/>
        <dbReference type="ChEBI" id="CHEBI:15378"/>
        <dbReference type="ChEBI" id="CHEBI:29999"/>
        <dbReference type="ChEBI" id="CHEBI:30616"/>
        <dbReference type="ChEBI" id="CHEBI:83421"/>
        <dbReference type="ChEBI" id="CHEBI:456216"/>
        <dbReference type="EC" id="2.7.11.1"/>
    </reaction>
</comment>
<feature type="binding site" evidence="18">
    <location>
        <position position="640"/>
    </location>
    <ligand>
        <name>ATP</name>
        <dbReference type="ChEBI" id="CHEBI:30616"/>
    </ligand>
</feature>
<evidence type="ECO:0000256" key="15">
    <source>
        <dbReference type="ARBA" id="ARBA00023170"/>
    </source>
</evidence>
<dbReference type="FunFam" id="1.10.510.10:FF:000146">
    <property type="entry name" value="LRR receptor-like serine/threonine-protein kinase IOS1"/>
    <property type="match status" value="1"/>
</dbReference>
<keyword evidence="4" id="KW-0597">Phosphoprotein</keyword>
<evidence type="ECO:0000256" key="7">
    <source>
        <dbReference type="ARBA" id="ARBA00022692"/>
    </source>
</evidence>
<keyword evidence="9" id="KW-0677">Repeat</keyword>
<dbReference type="PROSITE" id="PS50011">
    <property type="entry name" value="PROTEIN_KINASE_DOM"/>
    <property type="match status" value="1"/>
</dbReference>
<evidence type="ECO:0000313" key="22">
    <source>
        <dbReference type="EMBL" id="KAF3526700.1"/>
    </source>
</evidence>
<comment type="caution">
    <text evidence="22">The sequence shown here is derived from an EMBL/GenBank/DDBJ whole genome shotgun (WGS) entry which is preliminary data.</text>
</comment>
<dbReference type="GO" id="GO:0004674">
    <property type="term" value="F:protein serine/threonine kinase activity"/>
    <property type="evidence" value="ECO:0007669"/>
    <property type="project" value="UniProtKB-KW"/>
</dbReference>
<evidence type="ECO:0000313" key="23">
    <source>
        <dbReference type="Proteomes" id="UP000712600"/>
    </source>
</evidence>
<comment type="subcellular location">
    <subcellularLocation>
        <location evidence="1">Membrane</location>
        <topology evidence="1">Single-pass membrane protein</topology>
    </subcellularLocation>
</comment>
<dbReference type="EMBL" id="QGKX02001347">
    <property type="protein sequence ID" value="KAF3526700.1"/>
    <property type="molecule type" value="Genomic_DNA"/>
</dbReference>
<organism evidence="22 23">
    <name type="scientific">Brassica cretica</name>
    <name type="common">Mustard</name>
    <dbReference type="NCBI Taxonomy" id="69181"/>
    <lineage>
        <taxon>Eukaryota</taxon>
        <taxon>Viridiplantae</taxon>
        <taxon>Streptophyta</taxon>
        <taxon>Embryophyta</taxon>
        <taxon>Tracheophyta</taxon>
        <taxon>Spermatophyta</taxon>
        <taxon>Magnoliopsida</taxon>
        <taxon>eudicotyledons</taxon>
        <taxon>Gunneridae</taxon>
        <taxon>Pentapetalae</taxon>
        <taxon>rosids</taxon>
        <taxon>malvids</taxon>
        <taxon>Brassicales</taxon>
        <taxon>Brassicaceae</taxon>
        <taxon>Brassiceae</taxon>
        <taxon>Brassica</taxon>
    </lineage>
</organism>
<dbReference type="FunFam" id="3.80.10.10:FF:000129">
    <property type="entry name" value="Leucine-rich repeat receptor-like kinase"/>
    <property type="match status" value="1"/>
</dbReference>
<evidence type="ECO:0000256" key="3">
    <source>
        <dbReference type="ARBA" id="ARBA00022527"/>
    </source>
</evidence>
<keyword evidence="13 19" id="KW-1133">Transmembrane helix</keyword>
<dbReference type="InterPro" id="IPR024788">
    <property type="entry name" value="Malectin-like_Carb-bd_dom"/>
</dbReference>
<dbReference type="SUPFAM" id="SSF56112">
    <property type="entry name" value="Protein kinase-like (PK-like)"/>
    <property type="match status" value="1"/>
</dbReference>
<dbReference type="Gene3D" id="1.10.510.10">
    <property type="entry name" value="Transferase(Phosphotransferase) domain 1"/>
    <property type="match status" value="1"/>
</dbReference>
<keyword evidence="12 18" id="KW-0067">ATP-binding</keyword>
<gene>
    <name evidence="22" type="ORF">F2Q69_00047412</name>
</gene>
<dbReference type="AlphaFoldDB" id="A0A8S9Q4C0"/>
<dbReference type="Pfam" id="PF07714">
    <property type="entry name" value="PK_Tyr_Ser-Thr"/>
    <property type="match status" value="1"/>
</dbReference>
<dbReference type="InterPro" id="IPR011009">
    <property type="entry name" value="Kinase-like_dom_sf"/>
</dbReference>
<feature type="signal peptide" evidence="20">
    <location>
        <begin position="1"/>
        <end position="24"/>
    </location>
</feature>
<dbReference type="Pfam" id="PF12819">
    <property type="entry name" value="Malectin_like"/>
    <property type="match status" value="1"/>
</dbReference>